<proteinExistence type="predicted"/>
<evidence type="ECO:0000313" key="1">
    <source>
        <dbReference type="EMBL" id="WNZ46723.1"/>
    </source>
</evidence>
<gene>
    <name evidence="1" type="ORF">Q2T42_02575</name>
</gene>
<evidence type="ECO:0008006" key="2">
    <source>
        <dbReference type="Google" id="ProtNLM"/>
    </source>
</evidence>
<reference evidence="1" key="1">
    <citation type="journal article" date="2023" name="Plants (Basel)">
        <title>Genomic Analysis of Leptolyngbya boryana CZ1 Reveals Efficient Carbon Fixation Modules.</title>
        <authorList>
            <person name="Bai X."/>
            <person name="Wang H."/>
            <person name="Cheng W."/>
            <person name="Wang J."/>
            <person name="Ma M."/>
            <person name="Hu H."/>
            <person name="Song Z."/>
            <person name="Ma H."/>
            <person name="Fan Y."/>
            <person name="Du C."/>
            <person name="Xu J."/>
        </authorList>
    </citation>
    <scope>NUCLEOTIDE SEQUENCE</scope>
    <source>
        <strain evidence="1">CZ1</strain>
    </source>
</reference>
<protein>
    <recommendedName>
        <fullName evidence="2">DUF2281 domain-containing protein</fullName>
    </recommendedName>
</protein>
<dbReference type="EMBL" id="CP130144">
    <property type="protein sequence ID" value="WNZ46723.1"/>
    <property type="molecule type" value="Genomic_DNA"/>
</dbReference>
<name>A0AA96WWV0_LEPBY</name>
<dbReference type="RefSeq" id="WP_316427735.1">
    <property type="nucleotide sequence ID" value="NZ_CP130144.1"/>
</dbReference>
<sequence length="87" mass="9805">MNSVERQKLLEAVNTLPDESLPELATFIDYLQYKVDQPKPKSGSNFLMSIAGLGASDVEYTSERDEEILQDEIDPIHGWSVKSNQHP</sequence>
<reference evidence="1" key="2">
    <citation type="submission" date="2023-07" db="EMBL/GenBank/DDBJ databases">
        <authorList>
            <person name="Bai X.-H."/>
            <person name="Wang H.-H."/>
            <person name="Wang J."/>
            <person name="Ma M.-Y."/>
            <person name="Hu H.-H."/>
            <person name="Song Z.-L."/>
            <person name="Ma H.-G."/>
            <person name="Fan Y."/>
            <person name="Du C.-Y."/>
            <person name="Xu J.-C."/>
        </authorList>
    </citation>
    <scope>NUCLEOTIDE SEQUENCE</scope>
    <source>
        <strain evidence="1">CZ1</strain>
    </source>
</reference>
<dbReference type="AlphaFoldDB" id="A0AA96WWV0"/>
<organism evidence="1">
    <name type="scientific">Leptolyngbya boryana CZ1</name>
    <dbReference type="NCBI Taxonomy" id="3060204"/>
    <lineage>
        <taxon>Bacteria</taxon>
        <taxon>Bacillati</taxon>
        <taxon>Cyanobacteriota</taxon>
        <taxon>Cyanophyceae</taxon>
        <taxon>Leptolyngbyales</taxon>
        <taxon>Leptolyngbyaceae</taxon>
        <taxon>Leptolyngbya group</taxon>
        <taxon>Leptolyngbya</taxon>
    </lineage>
</organism>
<accession>A0AA96WWV0</accession>